<dbReference type="OrthoDB" id="8192965at2759"/>
<feature type="coiled-coil region" evidence="1">
    <location>
        <begin position="27"/>
        <end position="54"/>
    </location>
</feature>
<dbReference type="Proteomes" id="UP000007266">
    <property type="component" value="Linkage group 8"/>
</dbReference>
<evidence type="ECO:0000313" key="2">
    <source>
        <dbReference type="EMBL" id="EFA08380.1"/>
    </source>
</evidence>
<reference evidence="2 3" key="1">
    <citation type="journal article" date="2008" name="Nature">
        <title>The genome of the model beetle and pest Tribolium castaneum.</title>
        <authorList>
            <consortium name="Tribolium Genome Sequencing Consortium"/>
            <person name="Richards S."/>
            <person name="Gibbs R.A."/>
            <person name="Weinstock G.M."/>
            <person name="Brown S.J."/>
            <person name="Denell R."/>
            <person name="Beeman R.W."/>
            <person name="Gibbs R."/>
            <person name="Beeman R.W."/>
            <person name="Brown S.J."/>
            <person name="Bucher G."/>
            <person name="Friedrich M."/>
            <person name="Grimmelikhuijzen C.J."/>
            <person name="Klingler M."/>
            <person name="Lorenzen M."/>
            <person name="Richards S."/>
            <person name="Roth S."/>
            <person name="Schroder R."/>
            <person name="Tautz D."/>
            <person name="Zdobnov E.M."/>
            <person name="Muzny D."/>
            <person name="Gibbs R.A."/>
            <person name="Weinstock G.M."/>
            <person name="Attaway T."/>
            <person name="Bell S."/>
            <person name="Buhay C.J."/>
            <person name="Chandrabose M.N."/>
            <person name="Chavez D."/>
            <person name="Clerk-Blankenburg K.P."/>
            <person name="Cree A."/>
            <person name="Dao M."/>
            <person name="Davis C."/>
            <person name="Chacko J."/>
            <person name="Dinh H."/>
            <person name="Dugan-Rocha S."/>
            <person name="Fowler G."/>
            <person name="Garner T.T."/>
            <person name="Garnes J."/>
            <person name="Gnirke A."/>
            <person name="Hawes A."/>
            <person name="Hernandez J."/>
            <person name="Hines S."/>
            <person name="Holder M."/>
            <person name="Hume J."/>
            <person name="Jhangiani S.N."/>
            <person name="Joshi V."/>
            <person name="Khan Z.M."/>
            <person name="Jackson L."/>
            <person name="Kovar C."/>
            <person name="Kowis A."/>
            <person name="Lee S."/>
            <person name="Lewis L.R."/>
            <person name="Margolis J."/>
            <person name="Morgan M."/>
            <person name="Nazareth L.V."/>
            <person name="Nguyen N."/>
            <person name="Okwuonu G."/>
            <person name="Parker D."/>
            <person name="Richards S."/>
            <person name="Ruiz S.J."/>
            <person name="Santibanez J."/>
            <person name="Savard J."/>
            <person name="Scherer S.E."/>
            <person name="Schneider B."/>
            <person name="Sodergren E."/>
            <person name="Tautz D."/>
            <person name="Vattahil S."/>
            <person name="Villasana D."/>
            <person name="White C.S."/>
            <person name="Wright R."/>
            <person name="Park Y."/>
            <person name="Beeman R.W."/>
            <person name="Lord J."/>
            <person name="Oppert B."/>
            <person name="Lorenzen M."/>
            <person name="Brown S."/>
            <person name="Wang L."/>
            <person name="Savard J."/>
            <person name="Tautz D."/>
            <person name="Richards S."/>
            <person name="Weinstock G."/>
            <person name="Gibbs R.A."/>
            <person name="Liu Y."/>
            <person name="Worley K."/>
            <person name="Weinstock G."/>
            <person name="Elsik C.G."/>
            <person name="Reese J.T."/>
            <person name="Elhaik E."/>
            <person name="Landan G."/>
            <person name="Graur D."/>
            <person name="Arensburger P."/>
            <person name="Atkinson P."/>
            <person name="Beeman R.W."/>
            <person name="Beidler J."/>
            <person name="Brown S.J."/>
            <person name="Demuth J.P."/>
            <person name="Drury D.W."/>
            <person name="Du Y.Z."/>
            <person name="Fujiwara H."/>
            <person name="Lorenzen M."/>
            <person name="Maselli V."/>
            <person name="Osanai M."/>
            <person name="Park Y."/>
            <person name="Robertson H.M."/>
            <person name="Tu Z."/>
            <person name="Wang J.J."/>
            <person name="Wang S."/>
            <person name="Richards S."/>
            <person name="Song H."/>
            <person name="Zhang L."/>
            <person name="Sodergren E."/>
            <person name="Werner D."/>
            <person name="Stanke M."/>
            <person name="Morgenstern B."/>
            <person name="Solovyev V."/>
            <person name="Kosarev P."/>
            <person name="Brown G."/>
            <person name="Chen H.C."/>
            <person name="Ermolaeva O."/>
            <person name="Hlavina W."/>
            <person name="Kapustin Y."/>
            <person name="Kiryutin B."/>
            <person name="Kitts P."/>
            <person name="Maglott D."/>
            <person name="Pruitt K."/>
            <person name="Sapojnikov V."/>
            <person name="Souvorov A."/>
            <person name="Mackey A.J."/>
            <person name="Waterhouse R.M."/>
            <person name="Wyder S."/>
            <person name="Zdobnov E.M."/>
            <person name="Zdobnov E.M."/>
            <person name="Wyder S."/>
            <person name="Kriventseva E.V."/>
            <person name="Kadowaki T."/>
            <person name="Bork P."/>
            <person name="Aranda M."/>
            <person name="Bao R."/>
            <person name="Beermann A."/>
            <person name="Berns N."/>
            <person name="Bolognesi R."/>
            <person name="Bonneton F."/>
            <person name="Bopp D."/>
            <person name="Brown S.J."/>
            <person name="Bucher G."/>
            <person name="Butts T."/>
            <person name="Chaumot A."/>
            <person name="Denell R.E."/>
            <person name="Ferrier D.E."/>
            <person name="Friedrich M."/>
            <person name="Gordon C.M."/>
            <person name="Jindra M."/>
            <person name="Klingler M."/>
            <person name="Lan Q."/>
            <person name="Lattorff H.M."/>
            <person name="Laudet V."/>
            <person name="von Levetsow C."/>
            <person name="Liu Z."/>
            <person name="Lutz R."/>
            <person name="Lynch J.A."/>
            <person name="da Fonseca R.N."/>
            <person name="Posnien N."/>
            <person name="Reuter R."/>
            <person name="Roth S."/>
            <person name="Savard J."/>
            <person name="Schinko J.B."/>
            <person name="Schmitt C."/>
            <person name="Schoppmeier M."/>
            <person name="Schroder R."/>
            <person name="Shippy T.D."/>
            <person name="Simonnet F."/>
            <person name="Marques-Souza H."/>
            <person name="Tautz D."/>
            <person name="Tomoyasu Y."/>
            <person name="Trauner J."/>
            <person name="Van der Zee M."/>
            <person name="Vervoort M."/>
            <person name="Wittkopp N."/>
            <person name="Wimmer E.A."/>
            <person name="Yang X."/>
            <person name="Jones A.K."/>
            <person name="Sattelle D.B."/>
            <person name="Ebert P.R."/>
            <person name="Nelson D."/>
            <person name="Scott J.G."/>
            <person name="Beeman R.W."/>
            <person name="Muthukrishnan S."/>
            <person name="Kramer K.J."/>
            <person name="Arakane Y."/>
            <person name="Beeman R.W."/>
            <person name="Zhu Q."/>
            <person name="Hogenkamp D."/>
            <person name="Dixit R."/>
            <person name="Oppert B."/>
            <person name="Jiang H."/>
            <person name="Zou Z."/>
            <person name="Marshall J."/>
            <person name="Elpidina E."/>
            <person name="Vinokurov K."/>
            <person name="Oppert C."/>
            <person name="Zou Z."/>
            <person name="Evans J."/>
            <person name="Lu Z."/>
            <person name="Zhao P."/>
            <person name="Sumathipala N."/>
            <person name="Altincicek B."/>
            <person name="Vilcinskas A."/>
            <person name="Williams M."/>
            <person name="Hultmark D."/>
            <person name="Hetru C."/>
            <person name="Jiang H."/>
            <person name="Grimmelikhuijzen C.J."/>
            <person name="Hauser F."/>
            <person name="Cazzamali G."/>
            <person name="Williamson M."/>
            <person name="Park Y."/>
            <person name="Li B."/>
            <person name="Tanaka Y."/>
            <person name="Predel R."/>
            <person name="Neupert S."/>
            <person name="Schachtner J."/>
            <person name="Verleyen P."/>
            <person name="Raible F."/>
            <person name="Bork P."/>
            <person name="Friedrich M."/>
            <person name="Walden K.K."/>
            <person name="Robertson H.M."/>
            <person name="Angeli S."/>
            <person name="Foret S."/>
            <person name="Bucher G."/>
            <person name="Schuetz S."/>
            <person name="Maleszka R."/>
            <person name="Wimmer E.A."/>
            <person name="Beeman R.W."/>
            <person name="Lorenzen M."/>
            <person name="Tomoyasu Y."/>
            <person name="Miller S.C."/>
            <person name="Grossmann D."/>
            <person name="Bucher G."/>
        </authorList>
    </citation>
    <scope>NUCLEOTIDE SEQUENCE [LARGE SCALE GENOMIC DNA]</scope>
    <source>
        <strain evidence="2 3">Georgia GA2</strain>
    </source>
</reference>
<evidence type="ECO:0000313" key="3">
    <source>
        <dbReference type="Proteomes" id="UP000007266"/>
    </source>
</evidence>
<proteinExistence type="predicted"/>
<keyword evidence="3" id="KW-1185">Reference proteome</keyword>
<dbReference type="EMBL" id="KQ971357">
    <property type="protein sequence ID" value="EFA08380.1"/>
    <property type="molecule type" value="Genomic_DNA"/>
</dbReference>
<evidence type="ECO:0000256" key="1">
    <source>
        <dbReference type="SAM" id="Coils"/>
    </source>
</evidence>
<dbReference type="PhylomeDB" id="D6WUI7"/>
<keyword evidence="1" id="KW-0175">Coiled coil</keyword>
<accession>D6WUI7</accession>
<dbReference type="AlphaFoldDB" id="D6WUI7"/>
<dbReference type="KEGG" id="tca:660945"/>
<dbReference type="eggNOG" id="KOG2026">
    <property type="taxonomic scope" value="Eukaryota"/>
</dbReference>
<protein>
    <submittedName>
        <fullName evidence="2">Uncharacterized protein</fullName>
    </submittedName>
</protein>
<sequence>MAEGTYEYECMRAELLGIEKPDYDEFLKRKQAEVEAEEQEIENLKSAESEAEQVTHIAGGLEELSGILQVTQRKLTRFKASCGSLTNLLKIKIGASSEANDVVPPLEAHSVETGERSELDKLDSLIQKAEDAQYSMAHQNKQMKRFLN</sequence>
<dbReference type="InParanoid" id="D6WUI7"/>
<dbReference type="STRING" id="7070.D6WUI7"/>
<dbReference type="FunCoup" id="D6WUI7">
    <property type="interactions" value="2"/>
</dbReference>
<name>D6WUI7_TRICA</name>
<gene>
    <name evidence="2" type="primary">AUGUSTUS-3.0.2_06023</name>
    <name evidence="2" type="ORF">TcasGA2_TC006023</name>
</gene>
<dbReference type="OMA" id="NYEYELM"/>
<dbReference type="HOGENOM" id="CLU_109508_0_0_1"/>
<organism evidence="2 3">
    <name type="scientific">Tribolium castaneum</name>
    <name type="common">Red flour beetle</name>
    <dbReference type="NCBI Taxonomy" id="7070"/>
    <lineage>
        <taxon>Eukaryota</taxon>
        <taxon>Metazoa</taxon>
        <taxon>Ecdysozoa</taxon>
        <taxon>Arthropoda</taxon>
        <taxon>Hexapoda</taxon>
        <taxon>Insecta</taxon>
        <taxon>Pterygota</taxon>
        <taxon>Neoptera</taxon>
        <taxon>Endopterygota</taxon>
        <taxon>Coleoptera</taxon>
        <taxon>Polyphaga</taxon>
        <taxon>Cucujiformia</taxon>
        <taxon>Tenebrionidae</taxon>
        <taxon>Tenebrionidae incertae sedis</taxon>
        <taxon>Tribolium</taxon>
    </lineage>
</organism>
<reference evidence="2 3" key="2">
    <citation type="journal article" date="2010" name="Nucleic Acids Res.">
        <title>BeetleBase in 2010: revisions to provide comprehensive genomic information for Tribolium castaneum.</title>
        <authorList>
            <person name="Kim H.S."/>
            <person name="Murphy T."/>
            <person name="Xia J."/>
            <person name="Caragea D."/>
            <person name="Park Y."/>
            <person name="Beeman R.W."/>
            <person name="Lorenzen M.D."/>
            <person name="Butcher S."/>
            <person name="Manak J.R."/>
            <person name="Brown S.J."/>
        </authorList>
    </citation>
    <scope>GENOME REANNOTATION</scope>
    <source>
        <strain evidence="2 3">Georgia GA2</strain>
    </source>
</reference>